<dbReference type="SMART" id="SM00670">
    <property type="entry name" value="PINc"/>
    <property type="match status" value="1"/>
</dbReference>
<reference evidence="2 3" key="1">
    <citation type="journal article" date="2015" name="Nature">
        <title>rRNA introns, odd ribosomes, and small enigmatic genomes across a large radiation of phyla.</title>
        <authorList>
            <person name="Brown C.T."/>
            <person name="Hug L.A."/>
            <person name="Thomas B.C."/>
            <person name="Sharon I."/>
            <person name="Castelle C.J."/>
            <person name="Singh A."/>
            <person name="Wilkins M.J."/>
            <person name="Williams K.H."/>
            <person name="Banfield J.F."/>
        </authorList>
    </citation>
    <scope>NUCLEOTIDE SEQUENCE [LARGE SCALE GENOMIC DNA]</scope>
</reference>
<sequence>MRPKVVFDTNIFISAIIFGGNPRSCLELAKSREIDLYTSRAILFELVQKLKKKFGWRDEETTDAIEGLAKFIKVVEPQEKLTLIKNDPTDNKILECAKEAKADFIVSGDIRHILVLKKFGKAKIIKAKDFLDEFYKQ</sequence>
<dbReference type="EMBL" id="LBYI01000059">
    <property type="protein sequence ID" value="KKR47658.1"/>
    <property type="molecule type" value="Genomic_DNA"/>
</dbReference>
<organism evidence="2 3">
    <name type="scientific">Candidatus Curtissbacteria bacterium GW2011_GWA1_40_16</name>
    <dbReference type="NCBI Taxonomy" id="1618405"/>
    <lineage>
        <taxon>Bacteria</taxon>
        <taxon>Candidatus Curtissiibacteriota</taxon>
    </lineage>
</organism>
<feature type="domain" description="PIN" evidence="1">
    <location>
        <begin position="3"/>
        <end position="114"/>
    </location>
</feature>
<evidence type="ECO:0000259" key="1">
    <source>
        <dbReference type="SMART" id="SM00670"/>
    </source>
</evidence>
<protein>
    <recommendedName>
        <fullName evidence="1">PIN domain-containing protein</fullName>
    </recommendedName>
</protein>
<comment type="caution">
    <text evidence="2">The sequence shown here is derived from an EMBL/GenBank/DDBJ whole genome shotgun (WGS) entry which is preliminary data.</text>
</comment>
<name>A0A0G0R5L6_9BACT</name>
<proteinExistence type="predicted"/>
<evidence type="ECO:0000313" key="3">
    <source>
        <dbReference type="Proteomes" id="UP000034531"/>
    </source>
</evidence>
<dbReference type="PANTHER" id="PTHR34610">
    <property type="entry name" value="SSL7007 PROTEIN"/>
    <property type="match status" value="1"/>
</dbReference>
<gene>
    <name evidence="2" type="ORF">UT84_C0059G0004</name>
</gene>
<dbReference type="InterPro" id="IPR002716">
    <property type="entry name" value="PIN_dom"/>
</dbReference>
<dbReference type="Proteomes" id="UP000034531">
    <property type="component" value="Unassembled WGS sequence"/>
</dbReference>
<accession>A0A0G0R5L6</accession>
<dbReference type="NCBIfam" id="TIGR00305">
    <property type="entry name" value="putative toxin-antitoxin system toxin component, PIN family"/>
    <property type="match status" value="1"/>
</dbReference>
<dbReference type="Gene3D" id="3.40.50.1010">
    <property type="entry name" value="5'-nuclease"/>
    <property type="match status" value="1"/>
</dbReference>
<dbReference type="InterPro" id="IPR029060">
    <property type="entry name" value="PIN-like_dom_sf"/>
</dbReference>
<dbReference type="SUPFAM" id="SSF88723">
    <property type="entry name" value="PIN domain-like"/>
    <property type="match status" value="1"/>
</dbReference>
<dbReference type="AlphaFoldDB" id="A0A0G0R5L6"/>
<evidence type="ECO:0000313" key="2">
    <source>
        <dbReference type="EMBL" id="KKR47658.1"/>
    </source>
</evidence>
<dbReference type="Pfam" id="PF13470">
    <property type="entry name" value="PIN_3"/>
    <property type="match status" value="1"/>
</dbReference>
<dbReference type="InterPro" id="IPR002850">
    <property type="entry name" value="PIN_toxin-like"/>
</dbReference>
<dbReference type="PANTHER" id="PTHR34610:SF3">
    <property type="entry name" value="SSL7007 PROTEIN"/>
    <property type="match status" value="1"/>
</dbReference>